<protein>
    <submittedName>
        <fullName evidence="2">Uncharacterized protein</fullName>
    </submittedName>
</protein>
<feature type="compositionally biased region" description="Polar residues" evidence="1">
    <location>
        <begin position="19"/>
        <end position="35"/>
    </location>
</feature>
<accession>A0A512JGA2</accession>
<evidence type="ECO:0000313" key="2">
    <source>
        <dbReference type="EMBL" id="GEP08980.1"/>
    </source>
</evidence>
<name>A0A512JGA2_9HYPH</name>
<keyword evidence="3" id="KW-1185">Reference proteome</keyword>
<proteinExistence type="predicted"/>
<evidence type="ECO:0000256" key="1">
    <source>
        <dbReference type="SAM" id="MobiDB-lite"/>
    </source>
</evidence>
<dbReference type="AlphaFoldDB" id="A0A512JGA2"/>
<dbReference type="Proteomes" id="UP000321750">
    <property type="component" value="Unassembled WGS sequence"/>
</dbReference>
<feature type="region of interest" description="Disordered" evidence="1">
    <location>
        <begin position="15"/>
        <end position="46"/>
    </location>
</feature>
<comment type="caution">
    <text evidence="2">The sequence shown here is derived from an EMBL/GenBank/DDBJ whole genome shotgun (WGS) entry which is preliminary data.</text>
</comment>
<dbReference type="EMBL" id="BJZV01000003">
    <property type="protein sequence ID" value="GEP08980.1"/>
    <property type="molecule type" value="Genomic_DNA"/>
</dbReference>
<dbReference type="OrthoDB" id="9815874at2"/>
<dbReference type="RefSeq" id="WP_147045321.1">
    <property type="nucleotide sequence ID" value="NZ_BJZV01000003.1"/>
</dbReference>
<evidence type="ECO:0000313" key="3">
    <source>
        <dbReference type="Proteomes" id="UP000321750"/>
    </source>
</evidence>
<gene>
    <name evidence="2" type="ORF">MGN01_08250</name>
</gene>
<organism evidence="2 3">
    <name type="scientific">Methylobacterium gnaphalii</name>
    <dbReference type="NCBI Taxonomy" id="1010610"/>
    <lineage>
        <taxon>Bacteria</taxon>
        <taxon>Pseudomonadati</taxon>
        <taxon>Pseudomonadota</taxon>
        <taxon>Alphaproteobacteria</taxon>
        <taxon>Hyphomicrobiales</taxon>
        <taxon>Methylobacteriaceae</taxon>
        <taxon>Methylobacterium</taxon>
    </lineage>
</organism>
<reference evidence="2 3" key="1">
    <citation type="submission" date="2019-07" db="EMBL/GenBank/DDBJ databases">
        <title>Whole genome shotgun sequence of Methylobacterium gnaphalii NBRC 107716.</title>
        <authorList>
            <person name="Hosoyama A."/>
            <person name="Uohara A."/>
            <person name="Ohji S."/>
            <person name="Ichikawa N."/>
        </authorList>
    </citation>
    <scope>NUCLEOTIDE SEQUENCE [LARGE SCALE GENOMIC DNA]</scope>
    <source>
        <strain evidence="2 3">NBRC 107716</strain>
    </source>
</reference>
<sequence>MRKAQGCYSSAASFSSIAQQTHGPPSSILGVNTGTPKGHRSQAVSTGSCLVEAGARGIEQTLRWLDTIEAQIDDGFERSLDVTELMAVPPAFLDSQNRGREL</sequence>